<dbReference type="Proteomes" id="UP000015347">
    <property type="component" value="Unassembled WGS sequence"/>
</dbReference>
<dbReference type="InterPro" id="IPR010090">
    <property type="entry name" value="Phage_tape_meas"/>
</dbReference>
<name>S9QR71_9RHOB</name>
<dbReference type="Pfam" id="PF10145">
    <property type="entry name" value="PhageMin_Tail"/>
    <property type="match status" value="1"/>
</dbReference>
<accession>S9QR71</accession>
<feature type="coiled-coil region" evidence="2">
    <location>
        <begin position="390"/>
        <end position="417"/>
    </location>
</feature>
<feature type="domain" description="Phage tail tape measure protein" evidence="3">
    <location>
        <begin position="127"/>
        <end position="325"/>
    </location>
</feature>
<dbReference type="eggNOG" id="COG4678">
    <property type="taxonomic scope" value="Bacteria"/>
</dbReference>
<protein>
    <recommendedName>
        <fullName evidence="3">Phage tail tape measure protein domain-containing protein</fullName>
    </recommendedName>
</protein>
<keyword evidence="1" id="KW-1188">Viral release from host cell</keyword>
<dbReference type="RefSeq" id="WP_020038629.1">
    <property type="nucleotide sequence ID" value="NZ_KE557276.1"/>
</dbReference>
<dbReference type="Gene3D" id="1.10.530.10">
    <property type="match status" value="1"/>
</dbReference>
<dbReference type="SUPFAM" id="SSF53955">
    <property type="entry name" value="Lysozyme-like"/>
    <property type="match status" value="1"/>
</dbReference>
<keyword evidence="5" id="KW-1185">Reference proteome</keyword>
<dbReference type="PANTHER" id="PTHR37813:SF1">
    <property type="entry name" value="FELS-2 PROPHAGE PROTEIN"/>
    <property type="match status" value="1"/>
</dbReference>
<dbReference type="PANTHER" id="PTHR37813">
    <property type="entry name" value="FELS-2 PROPHAGE PROTEIN"/>
    <property type="match status" value="1"/>
</dbReference>
<evidence type="ECO:0000256" key="1">
    <source>
        <dbReference type="ARBA" id="ARBA00022612"/>
    </source>
</evidence>
<feature type="coiled-coil region" evidence="2">
    <location>
        <begin position="745"/>
        <end position="772"/>
    </location>
</feature>
<feature type="coiled-coil region" evidence="2">
    <location>
        <begin position="517"/>
        <end position="577"/>
    </location>
</feature>
<proteinExistence type="predicted"/>
<evidence type="ECO:0000313" key="4">
    <source>
        <dbReference type="EMBL" id="EPX82103.1"/>
    </source>
</evidence>
<dbReference type="STRING" id="1123237.Salmuc_02471"/>
<dbReference type="eggNOG" id="COG1511">
    <property type="taxonomic scope" value="Bacteria"/>
</dbReference>
<evidence type="ECO:0000259" key="3">
    <source>
        <dbReference type="Pfam" id="PF10145"/>
    </source>
</evidence>
<comment type="caution">
    <text evidence="4">The sequence shown here is derived from an EMBL/GenBank/DDBJ whole genome shotgun (WGS) entry which is preliminary data.</text>
</comment>
<reference evidence="5" key="1">
    <citation type="journal article" date="2014" name="Stand. Genomic Sci.">
        <title>Genome sequence of the exopolysaccharide-producing Salipiger mucosus type strain (DSM 16094(T)), a moderately halophilic member of the Roseobacter clade.</title>
        <authorList>
            <person name="Riedel T."/>
            <person name="Spring S."/>
            <person name="Fiebig A."/>
            <person name="Petersen J."/>
            <person name="Kyrpides N.C."/>
            <person name="Goker M."/>
            <person name="Klenk H.P."/>
        </authorList>
    </citation>
    <scope>NUCLEOTIDE SEQUENCE [LARGE SCALE GENOMIC DNA]</scope>
    <source>
        <strain evidence="5">DSM 16094</strain>
    </source>
</reference>
<dbReference type="EMBL" id="APVH01000027">
    <property type="protein sequence ID" value="EPX82103.1"/>
    <property type="molecule type" value="Genomic_DNA"/>
</dbReference>
<dbReference type="HOGENOM" id="CLU_261519_0_0_5"/>
<evidence type="ECO:0000256" key="2">
    <source>
        <dbReference type="SAM" id="Coils"/>
    </source>
</evidence>
<gene>
    <name evidence="4" type="ORF">Salmuc_02471</name>
</gene>
<dbReference type="InterPro" id="IPR023346">
    <property type="entry name" value="Lysozyme-like_dom_sf"/>
</dbReference>
<sequence length="1311" mass="138803">MSRATRQYSIRLSAEGKQQLEADLRSLGQSGQRSLRMIQQAGKPASTGLRETDMAARQLKGSLGAVTQELPALQRLARFMGTTALVGGVVAFGRGALDAGRQFQAMMQRVEAATGASEDEIARLAAAAKDLGATTAFTAMQAAEAIEVLAKNGVDVTDILNGALDASVGLAGALGADVAPAADLVTDLMQQFGLGAGQLTQIVDRVTGAALTSKFGFDDLRQAIGQAGGVAGTAGVEIEDFLAAISATASSFSSGSDAGTSFKTFLQRLTPDSNKAAEAMDRLGLEFFDVQGNMKSMAEIAGELQDGLAGLSEEARNEALKTIFGTDAIRTAAALAGQGAEGFREVAAAMEEVSAQEQAEVRLRGLDGALKELAAAWEALQLESAENGGMDVAEEAVRRLTEALRFLTENFAEVEEVAERVAQALTVYLVGKGMTLVTAKAVAMRAAMIEIAGSVSGVGTAASRAAGPLSRMGIAVRGLTGILGGPFSLAITAASLVAFGIDTDVAADAIERADAAAMRASDALDAYQAAAKRAAEEQKGLGGEVSATTQKMLEQTRAALEQARTDLERAYAEARGALSGAFWDGDGIDDFRSMALAHANRPGLYRGDVEARLFPEDEQNDFMARLAKMSWAVEDGGMSVGEFVEEFDRLRAVGLNLEEVRDRLVEISESGSTLADNEALPALVEMTREAGLFADEIAAIEAATTEADFESALSGLIRALTEAVETGKLLRSEGVAGFRENVSAVADLEEQLQTLLDRLQEYEGKSKDISDDRPFDEAADSAAKAAGELDRLNRVYGEYQRTRSHSDRVAFGRAASAAAKEGLRDLIGLAEGTDKGRGYNETLDYGAYTGGDVNLVAMTLNEVLALQRKMLAHPDNPHNSSAVGRYQIVSKTLRGLMEEMGLTGGELFSADLQDQMADILIEGRGRDVAGLRNEWEGLRRVSAGTILTAYDQNVGGRAEDSAERDREQAEAAREQAEARAAVLAVGRDQLEQLRLEADLAGRSVEEQARLTFRYEALKRAKEEGLDVETALAADGRRLIDVINEQAAAYGRLVAEKDRDAKSTEENAQALQGYKGEIESVFENLKPGGDGPEAFIEDFAQMFLDKLWQIVWDPVWDQLAQLMDTIFSGLGTGGGLSLSVGAGGGGVGSRQALDSGGLYADGGRIGAAGRARKPVPRAAGLLHGPGGKRSDDLLLWGSRGEFMQPAAAVDYYGVAFMEAIRQRRIPKFADGGLVGAGPVAATPVAAPPPQVTFIDQSGRGIDVEQRDRVEAGQRRTEYVMSDAVARGVSTPGGKARRTMRDQFNVTPRMPRR</sequence>
<organism evidence="4 5">
    <name type="scientific">Salipiger mucosus DSM 16094</name>
    <dbReference type="NCBI Taxonomy" id="1123237"/>
    <lineage>
        <taxon>Bacteria</taxon>
        <taxon>Pseudomonadati</taxon>
        <taxon>Pseudomonadota</taxon>
        <taxon>Alphaproteobacteria</taxon>
        <taxon>Rhodobacterales</taxon>
        <taxon>Roseobacteraceae</taxon>
        <taxon>Salipiger</taxon>
    </lineage>
</organism>
<dbReference type="NCBIfam" id="TIGR01760">
    <property type="entry name" value="tape_meas_TP901"/>
    <property type="match status" value="1"/>
</dbReference>
<keyword evidence="2" id="KW-0175">Coiled coil</keyword>
<dbReference type="eggNOG" id="COG5283">
    <property type="taxonomic scope" value="Bacteria"/>
</dbReference>
<evidence type="ECO:0000313" key="5">
    <source>
        <dbReference type="Proteomes" id="UP000015347"/>
    </source>
</evidence>